<dbReference type="EMBL" id="JPKZ01001679">
    <property type="protein sequence ID" value="KHN80732.1"/>
    <property type="molecule type" value="Genomic_DNA"/>
</dbReference>
<reference evidence="5 6" key="1">
    <citation type="submission" date="2014-11" db="EMBL/GenBank/DDBJ databases">
        <title>Genetic blueprint of the zoonotic pathogen Toxocara canis.</title>
        <authorList>
            <person name="Zhu X.-Q."/>
            <person name="Korhonen P.K."/>
            <person name="Cai H."/>
            <person name="Young N.D."/>
            <person name="Nejsum P."/>
            <person name="von Samson-Himmelstjerna G."/>
            <person name="Boag P.R."/>
            <person name="Tan P."/>
            <person name="Li Q."/>
            <person name="Min J."/>
            <person name="Yang Y."/>
            <person name="Wang X."/>
            <person name="Fang X."/>
            <person name="Hall R.S."/>
            <person name="Hofmann A."/>
            <person name="Sternberg P.W."/>
            <person name="Jex A.R."/>
            <person name="Gasser R.B."/>
        </authorList>
    </citation>
    <scope>NUCLEOTIDE SEQUENCE [LARGE SCALE GENOMIC DNA]</scope>
    <source>
        <strain evidence="5">PN_DK_2014</strain>
    </source>
</reference>
<keyword evidence="2 5" id="KW-0689">Ribosomal protein</keyword>
<gene>
    <name evidence="5" type="primary">MRPL1</name>
    <name evidence="5" type="ORF">Tcan_16704</name>
</gene>
<dbReference type="OrthoDB" id="1747252at2759"/>
<dbReference type="PANTHER" id="PTHR36427">
    <property type="entry name" value="54S RIBOSOMAL PROTEIN L1, MITOCHONDRIAL"/>
    <property type="match status" value="1"/>
</dbReference>
<keyword evidence="4" id="KW-0175">Coiled coil</keyword>
<evidence type="ECO:0000313" key="5">
    <source>
        <dbReference type="EMBL" id="KHN80732.1"/>
    </source>
</evidence>
<protein>
    <submittedName>
        <fullName evidence="5">39S ribosomal protein L1, mitochondrial</fullName>
    </submittedName>
</protein>
<proteinExistence type="inferred from homology"/>
<comment type="similarity">
    <text evidence="1">Belongs to the universal ribosomal protein uL1 family.</text>
</comment>
<name>A0A0B2VGX3_TOXCA</name>
<keyword evidence="6" id="KW-1185">Reference proteome</keyword>
<dbReference type="PANTHER" id="PTHR36427:SF3">
    <property type="entry name" value="LARGE RIBOSOMAL SUBUNIT PROTEIN UL1M"/>
    <property type="match status" value="1"/>
</dbReference>
<evidence type="ECO:0000256" key="2">
    <source>
        <dbReference type="ARBA" id="ARBA00022980"/>
    </source>
</evidence>
<dbReference type="Gene3D" id="3.30.190.20">
    <property type="match status" value="1"/>
</dbReference>
<dbReference type="SUPFAM" id="SSF56808">
    <property type="entry name" value="Ribosomal protein L1"/>
    <property type="match status" value="1"/>
</dbReference>
<dbReference type="GO" id="GO:0005840">
    <property type="term" value="C:ribosome"/>
    <property type="evidence" value="ECO:0007669"/>
    <property type="project" value="UniProtKB-KW"/>
</dbReference>
<dbReference type="InterPro" id="IPR023674">
    <property type="entry name" value="Ribosomal_uL1-like"/>
</dbReference>
<dbReference type="InterPro" id="IPR016095">
    <property type="entry name" value="Ribosomal_uL1_3-a/b-sand"/>
</dbReference>
<dbReference type="AlphaFoldDB" id="A0A0B2VGX3"/>
<evidence type="ECO:0000313" key="6">
    <source>
        <dbReference type="Proteomes" id="UP000031036"/>
    </source>
</evidence>
<dbReference type="STRING" id="6265.A0A0B2VGX3"/>
<dbReference type="Pfam" id="PF00687">
    <property type="entry name" value="Ribosomal_L1"/>
    <property type="match status" value="1"/>
</dbReference>
<sequence>MRWLFSSYTFASLCGSPLSSQNGLFAALVAPSSLEMQQRRGRKRALKANLTRQQKLERRLKREEKEAARKQYSFMERLNIRRMKNLLSPSQQFPGRLIREEEAHLPDEPTTNVFIRKAVKTQFYSIPKALAMHREMQQPSIYNNPNAPVRLRIELNMSTERATKMVSNSDEIVPIPHRFMHNEKRTILAFARDPKLQELAVESGAEIALGPEMIKKIIKGQFRTDDYDFCVSHVDMGPSILPLRGILKTRFPTKLNGGLGEDLPELIEMFKNGVKVNIRGDPVYPLWGLCDTVVGRLSMSDDELEANIGAVIAAICKHRNPALGPFINRTLMMVIPGDAHFAIDIEKFVPVATAEEIEKQRPQSFDVEGDHSTLSRDASKMVDGPAVMNFMEPQRAFERFVRRCNAWQLDINVEERCSLHTGRVLEDPLRLSAF</sequence>
<dbReference type="GO" id="GO:1990904">
    <property type="term" value="C:ribonucleoprotein complex"/>
    <property type="evidence" value="ECO:0007669"/>
    <property type="project" value="UniProtKB-KW"/>
</dbReference>
<evidence type="ECO:0000256" key="4">
    <source>
        <dbReference type="SAM" id="Coils"/>
    </source>
</evidence>
<accession>A0A0B2VGX3</accession>
<organism evidence="5 6">
    <name type="scientific">Toxocara canis</name>
    <name type="common">Canine roundworm</name>
    <dbReference type="NCBI Taxonomy" id="6265"/>
    <lineage>
        <taxon>Eukaryota</taxon>
        <taxon>Metazoa</taxon>
        <taxon>Ecdysozoa</taxon>
        <taxon>Nematoda</taxon>
        <taxon>Chromadorea</taxon>
        <taxon>Rhabditida</taxon>
        <taxon>Spirurina</taxon>
        <taxon>Ascaridomorpha</taxon>
        <taxon>Ascaridoidea</taxon>
        <taxon>Toxocaridae</taxon>
        <taxon>Toxocara</taxon>
    </lineage>
</organism>
<comment type="caution">
    <text evidence="5">The sequence shown here is derived from an EMBL/GenBank/DDBJ whole genome shotgun (WGS) entry which is preliminary data.</text>
</comment>
<dbReference type="Proteomes" id="UP000031036">
    <property type="component" value="Unassembled WGS sequence"/>
</dbReference>
<keyword evidence="3" id="KW-0687">Ribonucleoprotein</keyword>
<evidence type="ECO:0000256" key="3">
    <source>
        <dbReference type="ARBA" id="ARBA00023274"/>
    </source>
</evidence>
<evidence type="ECO:0000256" key="1">
    <source>
        <dbReference type="ARBA" id="ARBA00010531"/>
    </source>
</evidence>
<dbReference type="InterPro" id="IPR028364">
    <property type="entry name" value="Ribosomal_uL1/biogenesis"/>
</dbReference>
<feature type="coiled-coil region" evidence="4">
    <location>
        <begin position="43"/>
        <end position="73"/>
    </location>
</feature>
<dbReference type="Gene3D" id="3.40.50.790">
    <property type="match status" value="1"/>
</dbReference>
<dbReference type="OMA" id="NVGTLDM"/>